<name>A0ABT2RIM7_9FIRM</name>
<keyword evidence="9" id="KW-1185">Reference proteome</keyword>
<dbReference type="InterPro" id="IPR011009">
    <property type="entry name" value="Kinase-like_dom_sf"/>
</dbReference>
<protein>
    <submittedName>
        <fullName evidence="8">Leucine-rich repeat protein</fullName>
    </submittedName>
</protein>
<dbReference type="Pfam" id="PF13306">
    <property type="entry name" value="LRR_5"/>
    <property type="match status" value="2"/>
</dbReference>
<gene>
    <name evidence="8" type="ORF">OCV99_01220</name>
</gene>
<evidence type="ECO:0000256" key="5">
    <source>
        <dbReference type="PROSITE-ProRule" id="PRU10141"/>
    </source>
</evidence>
<dbReference type="InterPro" id="IPR017441">
    <property type="entry name" value="Protein_kinase_ATP_BS"/>
</dbReference>
<dbReference type="Proteomes" id="UP001652431">
    <property type="component" value="Unassembled WGS sequence"/>
</dbReference>
<reference evidence="8 9" key="1">
    <citation type="journal article" date="2021" name="ISME Commun">
        <title>Automated analysis of genomic sequences facilitates high-throughput and comprehensive description of bacteria.</title>
        <authorList>
            <person name="Hitch T.C.A."/>
        </authorList>
    </citation>
    <scope>NUCLEOTIDE SEQUENCE [LARGE SCALE GENOMIC DNA]</scope>
    <source>
        <strain evidence="8 9">Sanger_03</strain>
    </source>
</reference>
<organism evidence="8 9">
    <name type="scientific">Dorea acetigenes</name>
    <dbReference type="NCBI Taxonomy" id="2981787"/>
    <lineage>
        <taxon>Bacteria</taxon>
        <taxon>Bacillati</taxon>
        <taxon>Bacillota</taxon>
        <taxon>Clostridia</taxon>
        <taxon>Lachnospirales</taxon>
        <taxon>Lachnospiraceae</taxon>
        <taxon>Dorea</taxon>
    </lineage>
</organism>
<evidence type="ECO:0000256" key="3">
    <source>
        <dbReference type="ARBA" id="ARBA00022777"/>
    </source>
</evidence>
<feature type="domain" description="Protein kinase" evidence="7">
    <location>
        <begin position="47"/>
        <end position="333"/>
    </location>
</feature>
<dbReference type="PANTHER" id="PTHR43289:SF34">
    <property type="entry name" value="SERINE_THREONINE-PROTEIN KINASE YBDM-RELATED"/>
    <property type="match status" value="1"/>
</dbReference>
<dbReference type="InterPro" id="IPR026906">
    <property type="entry name" value="LRR_5"/>
</dbReference>
<dbReference type="CDD" id="cd14014">
    <property type="entry name" value="STKc_PknB_like"/>
    <property type="match status" value="1"/>
</dbReference>
<dbReference type="EMBL" id="JAOQJU010000001">
    <property type="protein sequence ID" value="MCU6685186.1"/>
    <property type="molecule type" value="Genomic_DNA"/>
</dbReference>
<evidence type="ECO:0000256" key="6">
    <source>
        <dbReference type="SAM" id="Phobius"/>
    </source>
</evidence>
<comment type="caution">
    <text evidence="8">The sequence shown here is derived from an EMBL/GenBank/DDBJ whole genome shotgun (WGS) entry which is preliminary data.</text>
</comment>
<dbReference type="Gene3D" id="3.30.200.20">
    <property type="entry name" value="Phosphorylase Kinase, domain 1"/>
    <property type="match status" value="1"/>
</dbReference>
<dbReference type="Gene3D" id="3.80.10.10">
    <property type="entry name" value="Ribonuclease Inhibitor"/>
    <property type="match status" value="1"/>
</dbReference>
<dbReference type="RefSeq" id="WP_158367370.1">
    <property type="nucleotide sequence ID" value="NZ_JAOQJU010000001.1"/>
</dbReference>
<dbReference type="Pfam" id="PF00069">
    <property type="entry name" value="Pkinase"/>
    <property type="match status" value="1"/>
</dbReference>
<proteinExistence type="predicted"/>
<sequence length="939" mass="104739">MEINRCVGCMNELKPGERYCPVCGCDNLNIEQPSYALRPHTILHGRYLIGKVLGKGGFGITYIGLDLTLNVKVAVKEYFPMGEVSREQGHSAALRWNPSRAGTEHRQKGYDSFLKEARKMAKIDQIPSIVRVRDTFLENETAYIVMDYAEGVTLKEKLLKNGTMTFSECVQLFSPMIEDLAKVHKQGMIHRDISPDNIMVQPDGSVRLLDLGAAKDTTAAQGPESQLVTKKGFSPLEQYMDAGKIGPWTDVYALCATIYYCLTGKVLPASMDRIDHEELQFPEKMREPLSPKAAGALKAGLAVKPEKRIKSMEELLQRLQSGKPPKPPKPKWLRLALAAACIALVLGAGIFLAGRGGGVTVERMGNSNANMLNYGGFAVIANEYEYFIGADNALYMCAYDKEEQTFYMGDSQKMADYGAYINLSEESVYYITTDYVENAIYRMNLDGTEAEKILVSEDGKFFGCMQYAALSNGEEYLYYTLEKEPGTYLYELYRYNLKDGVSELLTDDDVVWFNLYGSSLYMILAQDIGTDPKSVLVRADLEAGEQEILDDEKMYSRGFVEEDTMFLYSDKQESLVVCDLDGEEDSSLEGFYDIDIDPNGTIGYGEGWIYYASREDQQIHRVRANGTGDRVVIENHTGVNICYDDHALWFIAQNGEEYTSEIQLYIAGADGSYIFELFEPESGWRLPEAMIADFDYEKSGDGIAITGYHGKRKEFSIPDEIEGLPVKTIAEEAFMESDVVRVGLPQTVETIETQAFCTCTSLQFIGLPEGLVEIGIGAFGACFSLTQVEFPESLQKIGGLAFHGTPLSEVYIPANVESIETGAFSLSQDAKLTEFKVSEENERFYQQDGVLYVTEEDIKLLVSYPQGREGEFAIPDDVDGIAPYAFANCHKMTSVKIPESVIRIFENAFYNCEHLGTISVAKGCQVEDLGDNSPKVEYY</sequence>
<dbReference type="InterPro" id="IPR032675">
    <property type="entry name" value="LRR_dom_sf"/>
</dbReference>
<evidence type="ECO:0000313" key="9">
    <source>
        <dbReference type="Proteomes" id="UP001652431"/>
    </source>
</evidence>
<dbReference type="PROSITE" id="PS50011">
    <property type="entry name" value="PROTEIN_KINASE_DOM"/>
    <property type="match status" value="1"/>
</dbReference>
<evidence type="ECO:0000259" key="7">
    <source>
        <dbReference type="PROSITE" id="PS50011"/>
    </source>
</evidence>
<dbReference type="PANTHER" id="PTHR43289">
    <property type="entry name" value="MITOGEN-ACTIVATED PROTEIN KINASE KINASE KINASE 20-RELATED"/>
    <property type="match status" value="1"/>
</dbReference>
<keyword evidence="6" id="KW-0812">Transmembrane</keyword>
<evidence type="ECO:0000256" key="2">
    <source>
        <dbReference type="ARBA" id="ARBA00022741"/>
    </source>
</evidence>
<evidence type="ECO:0000256" key="4">
    <source>
        <dbReference type="ARBA" id="ARBA00022840"/>
    </source>
</evidence>
<feature type="binding site" evidence="5">
    <location>
        <position position="76"/>
    </location>
    <ligand>
        <name>ATP</name>
        <dbReference type="ChEBI" id="CHEBI:30616"/>
    </ligand>
</feature>
<dbReference type="SUPFAM" id="SSF69304">
    <property type="entry name" value="Tricorn protease N-terminal domain"/>
    <property type="match status" value="1"/>
</dbReference>
<dbReference type="SUPFAM" id="SSF52058">
    <property type="entry name" value="L domain-like"/>
    <property type="match status" value="1"/>
</dbReference>
<dbReference type="Gene3D" id="1.10.510.10">
    <property type="entry name" value="Transferase(Phosphotransferase) domain 1"/>
    <property type="match status" value="1"/>
</dbReference>
<keyword evidence="6" id="KW-0472">Membrane</keyword>
<dbReference type="SUPFAM" id="SSF56112">
    <property type="entry name" value="Protein kinase-like (PK-like)"/>
    <property type="match status" value="1"/>
</dbReference>
<dbReference type="InterPro" id="IPR008266">
    <property type="entry name" value="Tyr_kinase_AS"/>
</dbReference>
<accession>A0ABT2RIM7</accession>
<keyword evidence="2 5" id="KW-0547">Nucleotide-binding</keyword>
<keyword evidence="1" id="KW-0808">Transferase</keyword>
<evidence type="ECO:0000313" key="8">
    <source>
        <dbReference type="EMBL" id="MCU6685186.1"/>
    </source>
</evidence>
<keyword evidence="4 5" id="KW-0067">ATP-binding</keyword>
<dbReference type="PROSITE" id="PS00109">
    <property type="entry name" value="PROTEIN_KINASE_TYR"/>
    <property type="match status" value="1"/>
</dbReference>
<feature type="transmembrane region" description="Helical" evidence="6">
    <location>
        <begin position="332"/>
        <end position="354"/>
    </location>
</feature>
<dbReference type="InterPro" id="IPR000719">
    <property type="entry name" value="Prot_kinase_dom"/>
</dbReference>
<keyword evidence="3" id="KW-0418">Kinase</keyword>
<keyword evidence="6" id="KW-1133">Transmembrane helix</keyword>
<dbReference type="PROSITE" id="PS00107">
    <property type="entry name" value="PROTEIN_KINASE_ATP"/>
    <property type="match status" value="1"/>
</dbReference>
<evidence type="ECO:0000256" key="1">
    <source>
        <dbReference type="ARBA" id="ARBA00022679"/>
    </source>
</evidence>